<proteinExistence type="predicted"/>
<sequence length="225" mass="24847">MSCLAVGENAGIRDKGHAGIRYDTMSSSTIADTVGRWGESLDDFNDDEENIVPITEDDDIHLLDADDVETIVADANEGNDLDVEDDVWSAAIARLGLRNEKPVWGYVGPEIEQPVPSYPAYEPPSRMYDVNYTEMRDREHQARVFGSSSSSNYGELDRMISLQSEATSMRVRTFDPNGYEFSVEAMVRGGGVEYISCANDGVEMVVVDNQHVTLSTPMLCPYVDG</sequence>
<reference evidence="1 2" key="1">
    <citation type="journal article" date="2024" name="G3 (Bethesda)">
        <title>Genome assembly of Hibiscus sabdariffa L. provides insights into metabolisms of medicinal natural products.</title>
        <authorList>
            <person name="Kim T."/>
        </authorList>
    </citation>
    <scope>NUCLEOTIDE SEQUENCE [LARGE SCALE GENOMIC DNA]</scope>
    <source>
        <strain evidence="1">TK-2024</strain>
        <tissue evidence="1">Old leaves</tissue>
    </source>
</reference>
<dbReference type="Proteomes" id="UP001472677">
    <property type="component" value="Unassembled WGS sequence"/>
</dbReference>
<evidence type="ECO:0000313" key="1">
    <source>
        <dbReference type="EMBL" id="KAK8506564.1"/>
    </source>
</evidence>
<accession>A0ABR2BHB4</accession>
<name>A0ABR2BHB4_9ROSI</name>
<keyword evidence="2" id="KW-1185">Reference proteome</keyword>
<protein>
    <submittedName>
        <fullName evidence="1">Uncharacterized protein</fullName>
    </submittedName>
</protein>
<organism evidence="1 2">
    <name type="scientific">Hibiscus sabdariffa</name>
    <name type="common">roselle</name>
    <dbReference type="NCBI Taxonomy" id="183260"/>
    <lineage>
        <taxon>Eukaryota</taxon>
        <taxon>Viridiplantae</taxon>
        <taxon>Streptophyta</taxon>
        <taxon>Embryophyta</taxon>
        <taxon>Tracheophyta</taxon>
        <taxon>Spermatophyta</taxon>
        <taxon>Magnoliopsida</taxon>
        <taxon>eudicotyledons</taxon>
        <taxon>Gunneridae</taxon>
        <taxon>Pentapetalae</taxon>
        <taxon>rosids</taxon>
        <taxon>malvids</taxon>
        <taxon>Malvales</taxon>
        <taxon>Malvaceae</taxon>
        <taxon>Malvoideae</taxon>
        <taxon>Hibiscus</taxon>
    </lineage>
</organism>
<comment type="caution">
    <text evidence="1">The sequence shown here is derived from an EMBL/GenBank/DDBJ whole genome shotgun (WGS) entry which is preliminary data.</text>
</comment>
<evidence type="ECO:0000313" key="2">
    <source>
        <dbReference type="Proteomes" id="UP001472677"/>
    </source>
</evidence>
<gene>
    <name evidence="1" type="ORF">V6N12_073519</name>
</gene>
<dbReference type="EMBL" id="JBBPBM010000117">
    <property type="protein sequence ID" value="KAK8506564.1"/>
    <property type="molecule type" value="Genomic_DNA"/>
</dbReference>